<comment type="caution">
    <text evidence="6">The sequence shown here is derived from an EMBL/GenBank/DDBJ whole genome shotgun (WGS) entry which is preliminary data.</text>
</comment>
<name>A0A2H0TFN3_9BACT</name>
<dbReference type="GO" id="GO:1990904">
    <property type="term" value="C:ribonucleoprotein complex"/>
    <property type="evidence" value="ECO:0007669"/>
    <property type="project" value="UniProtKB-KW"/>
</dbReference>
<organism evidence="6 7">
    <name type="scientific">Candidatus Niyogibacteria bacterium CG10_big_fil_rev_8_21_14_0_10_46_36</name>
    <dbReference type="NCBI Taxonomy" id="1974726"/>
    <lineage>
        <taxon>Bacteria</taxon>
        <taxon>Candidatus Niyogiibacteriota</taxon>
    </lineage>
</organism>
<dbReference type="Proteomes" id="UP000231503">
    <property type="component" value="Unassembled WGS sequence"/>
</dbReference>
<reference evidence="7" key="1">
    <citation type="submission" date="2017-09" db="EMBL/GenBank/DDBJ databases">
        <title>Depth-based differentiation of microbial function through sediment-hosted aquifers and enrichment of novel symbionts in the deep terrestrial subsurface.</title>
        <authorList>
            <person name="Probst A.J."/>
            <person name="Ladd B."/>
            <person name="Jarett J.K."/>
            <person name="Geller-Mcgrath D.E."/>
            <person name="Sieber C.M.K."/>
            <person name="Emerson J.B."/>
            <person name="Anantharaman K."/>
            <person name="Thomas B.C."/>
            <person name="Malmstrom R."/>
            <person name="Stieglmeier M."/>
            <person name="Klingl A."/>
            <person name="Woyke T."/>
            <person name="Ryan C.M."/>
            <person name="Banfield J.F."/>
        </authorList>
    </citation>
    <scope>NUCLEOTIDE SEQUENCE [LARGE SCALE GENOMIC DNA]</scope>
</reference>
<dbReference type="Gene3D" id="3.30.1370.30">
    <property type="match status" value="1"/>
</dbReference>
<evidence type="ECO:0000256" key="4">
    <source>
        <dbReference type="ARBA" id="ARBA00035258"/>
    </source>
</evidence>
<sequence length="142" mass="16182">MKACFPELKNHLGNMNPIANMFTRIANASRARHESVSVPYSKFKMEIIKLLQDKKYLTESARRGKKNKRTIEVGLRYEQDAPVIHGIKMISKQSQRIYGGWQELKSFRSSRGMVIVSTSKGLLSAKDAEKEKVGGEIIARIW</sequence>
<evidence type="ECO:0000256" key="1">
    <source>
        <dbReference type="ARBA" id="ARBA00006471"/>
    </source>
</evidence>
<comment type="function">
    <text evidence="5">One of the primary rRNA binding proteins, it binds directly to 16S rRNA central domain where it helps coordinate assembly of the platform of the 30S subunit.</text>
</comment>
<dbReference type="InterPro" id="IPR000630">
    <property type="entry name" value="Ribosomal_uS8"/>
</dbReference>
<protein>
    <recommendedName>
        <fullName evidence="4 5">Small ribosomal subunit protein uS8</fullName>
    </recommendedName>
</protein>
<gene>
    <name evidence="5" type="primary">rpsH</name>
    <name evidence="6" type="ORF">COU47_01585</name>
</gene>
<comment type="subunit">
    <text evidence="5">Part of the 30S ribosomal subunit. Contacts proteins S5 and S12.</text>
</comment>
<dbReference type="GO" id="GO:0019843">
    <property type="term" value="F:rRNA binding"/>
    <property type="evidence" value="ECO:0007669"/>
    <property type="project" value="UniProtKB-UniRule"/>
</dbReference>
<dbReference type="AlphaFoldDB" id="A0A2H0TFN3"/>
<dbReference type="NCBIfam" id="NF001109">
    <property type="entry name" value="PRK00136.1"/>
    <property type="match status" value="1"/>
</dbReference>
<evidence type="ECO:0000313" key="7">
    <source>
        <dbReference type="Proteomes" id="UP000231503"/>
    </source>
</evidence>
<accession>A0A2H0TFN3</accession>
<dbReference type="FunFam" id="3.30.1490.10:FF:000001">
    <property type="entry name" value="30S ribosomal protein S8"/>
    <property type="match status" value="1"/>
</dbReference>
<evidence type="ECO:0000313" key="6">
    <source>
        <dbReference type="EMBL" id="PIR69754.1"/>
    </source>
</evidence>
<dbReference type="GO" id="GO:0005737">
    <property type="term" value="C:cytoplasm"/>
    <property type="evidence" value="ECO:0007669"/>
    <property type="project" value="UniProtKB-ARBA"/>
</dbReference>
<evidence type="ECO:0000256" key="3">
    <source>
        <dbReference type="ARBA" id="ARBA00023274"/>
    </source>
</evidence>
<dbReference type="GO" id="GO:0005840">
    <property type="term" value="C:ribosome"/>
    <property type="evidence" value="ECO:0007669"/>
    <property type="project" value="UniProtKB-KW"/>
</dbReference>
<dbReference type="EMBL" id="PFCO01000003">
    <property type="protein sequence ID" value="PIR69754.1"/>
    <property type="molecule type" value="Genomic_DNA"/>
</dbReference>
<dbReference type="Pfam" id="PF00410">
    <property type="entry name" value="Ribosomal_S8"/>
    <property type="match status" value="1"/>
</dbReference>
<proteinExistence type="inferred from homology"/>
<evidence type="ECO:0000256" key="5">
    <source>
        <dbReference type="HAMAP-Rule" id="MF_01302"/>
    </source>
</evidence>
<keyword evidence="3 5" id="KW-0687">Ribonucleoprotein</keyword>
<dbReference type="GO" id="GO:0003735">
    <property type="term" value="F:structural constituent of ribosome"/>
    <property type="evidence" value="ECO:0007669"/>
    <property type="project" value="InterPro"/>
</dbReference>
<dbReference type="SUPFAM" id="SSF56047">
    <property type="entry name" value="Ribosomal protein S8"/>
    <property type="match status" value="1"/>
</dbReference>
<evidence type="ECO:0000256" key="2">
    <source>
        <dbReference type="ARBA" id="ARBA00022980"/>
    </source>
</evidence>
<keyword evidence="5" id="KW-0694">RNA-binding</keyword>
<comment type="similarity">
    <text evidence="1 5">Belongs to the universal ribosomal protein uS8 family.</text>
</comment>
<dbReference type="HAMAP" id="MF_01302_B">
    <property type="entry name" value="Ribosomal_uS8_B"/>
    <property type="match status" value="1"/>
</dbReference>
<dbReference type="Gene3D" id="3.30.1490.10">
    <property type="match status" value="1"/>
</dbReference>
<dbReference type="PANTHER" id="PTHR11758">
    <property type="entry name" value="40S RIBOSOMAL PROTEIN S15A"/>
    <property type="match status" value="1"/>
</dbReference>
<keyword evidence="5" id="KW-0699">rRNA-binding</keyword>
<dbReference type="GO" id="GO:0006412">
    <property type="term" value="P:translation"/>
    <property type="evidence" value="ECO:0007669"/>
    <property type="project" value="UniProtKB-UniRule"/>
</dbReference>
<dbReference type="InterPro" id="IPR035987">
    <property type="entry name" value="Ribosomal_uS8_sf"/>
</dbReference>
<keyword evidence="2 5" id="KW-0689">Ribosomal protein</keyword>